<dbReference type="AlphaFoldDB" id="A0A7Y7ISM6"/>
<dbReference type="InterPro" id="IPR002938">
    <property type="entry name" value="FAD-bd"/>
</dbReference>
<evidence type="ECO:0000259" key="2">
    <source>
        <dbReference type="Pfam" id="PF22607"/>
    </source>
</evidence>
<feature type="domain" description="2,6-dihydroxypyridine 3-monooxygenase substrate binding" evidence="2">
    <location>
        <begin position="163"/>
        <end position="288"/>
    </location>
</feature>
<proteinExistence type="predicted"/>
<dbReference type="SUPFAM" id="SSF54373">
    <property type="entry name" value="FAD-linked reductases, C-terminal domain"/>
    <property type="match status" value="1"/>
</dbReference>
<dbReference type="PANTHER" id="PTHR47469">
    <property type="entry name" value="MONOOXYGENASE-LIKE"/>
    <property type="match status" value="1"/>
</dbReference>
<protein>
    <submittedName>
        <fullName evidence="3">FAD-dependent monooxygenase</fullName>
    </submittedName>
</protein>
<dbReference type="PRINTS" id="PR00420">
    <property type="entry name" value="RNGMNOXGNASE"/>
</dbReference>
<evidence type="ECO:0000259" key="1">
    <source>
        <dbReference type="Pfam" id="PF01494"/>
    </source>
</evidence>
<dbReference type="InterPro" id="IPR054707">
    <property type="entry name" value="DhpH_subs-bd"/>
</dbReference>
<keyword evidence="3" id="KW-0560">Oxidoreductase</keyword>
<dbReference type="Pfam" id="PF22607">
    <property type="entry name" value="FAD_binding-like"/>
    <property type="match status" value="1"/>
</dbReference>
<name>A0A7Y7ISM6_9PROT</name>
<dbReference type="Gene3D" id="3.50.50.60">
    <property type="entry name" value="FAD/NAD(P)-binding domain"/>
    <property type="match status" value="2"/>
</dbReference>
<dbReference type="Pfam" id="PF01494">
    <property type="entry name" value="FAD_binding_3"/>
    <property type="match status" value="1"/>
</dbReference>
<dbReference type="SUPFAM" id="SSF51905">
    <property type="entry name" value="FAD/NAD(P)-binding domain"/>
    <property type="match status" value="1"/>
</dbReference>
<dbReference type="NCBIfam" id="NF005566">
    <property type="entry name" value="PRK07236.1"/>
    <property type="match status" value="1"/>
</dbReference>
<evidence type="ECO:0000313" key="4">
    <source>
        <dbReference type="Proteomes" id="UP000534870"/>
    </source>
</evidence>
<dbReference type="GO" id="GO:0071949">
    <property type="term" value="F:FAD binding"/>
    <property type="evidence" value="ECO:0007669"/>
    <property type="project" value="InterPro"/>
</dbReference>
<organism evidence="3 4">
    <name type="scientific">Nguyenibacter vanlangensis</name>
    <dbReference type="NCBI Taxonomy" id="1216886"/>
    <lineage>
        <taxon>Bacteria</taxon>
        <taxon>Pseudomonadati</taxon>
        <taxon>Pseudomonadota</taxon>
        <taxon>Alphaproteobacteria</taxon>
        <taxon>Acetobacterales</taxon>
        <taxon>Acetobacteraceae</taxon>
        <taxon>Nguyenibacter</taxon>
    </lineage>
</organism>
<evidence type="ECO:0000313" key="3">
    <source>
        <dbReference type="EMBL" id="NVN09614.1"/>
    </source>
</evidence>
<dbReference type="RefSeq" id="WP_176638409.1">
    <property type="nucleotide sequence ID" value="NZ_JABXXP010000001.1"/>
</dbReference>
<reference evidence="3 4" key="1">
    <citation type="submission" date="2020-06" db="EMBL/GenBank/DDBJ databases">
        <title>Description of novel acetic acid bacteria.</title>
        <authorList>
            <person name="Sombolestani A."/>
        </authorList>
    </citation>
    <scope>NUCLEOTIDE SEQUENCE [LARGE SCALE GENOMIC DNA]</scope>
    <source>
        <strain evidence="3 4">LMG 31431</strain>
    </source>
</reference>
<comment type="caution">
    <text evidence="3">The sequence shown here is derived from an EMBL/GenBank/DDBJ whole genome shotgun (WGS) entry which is preliminary data.</text>
</comment>
<dbReference type="GO" id="GO:0004497">
    <property type="term" value="F:monooxygenase activity"/>
    <property type="evidence" value="ECO:0007669"/>
    <property type="project" value="UniProtKB-KW"/>
</dbReference>
<sequence length="366" mass="39603">MRVAIVGGSLGGLFAAVLLRQAGHAVRIYERSHSGLEGRGAGLVVQEQLSSLLRRIGLSHAMQVGVMANERIFLDRAGMIVARRTMPQMQISWDYLYRGVRARLEDGDYAVGRPVVAVGQAADMAWLEFSDGSRVSADLVIGADGIGSIVRPAVIEADTAPRYAGYVAWRGLIPETTLPQAAAATLLDRFAFYTIPRSQALGYLVPGPDGETDPGRRRYNWVWYRRAEDLASVLTDRDGRTHPYSLSRGHISDAARAALVAAGRQQLPTQFLEAMLAEPMPFIQAIFDFETPRMVRGRLLLLGDAAFVVRPHTAMGVAKAAGDALALVDALAGAPLDQALIRYERKRLVAGHAIAAYGRRLGASMG</sequence>
<accession>A0A7Y7ISM6</accession>
<keyword evidence="3" id="KW-0503">Monooxygenase</keyword>
<dbReference type="Proteomes" id="UP000534870">
    <property type="component" value="Unassembled WGS sequence"/>
</dbReference>
<dbReference type="InterPro" id="IPR053212">
    <property type="entry name" value="DHP_3-monooxygenase"/>
</dbReference>
<dbReference type="EMBL" id="JABXXP010000001">
    <property type="protein sequence ID" value="NVN09614.1"/>
    <property type="molecule type" value="Genomic_DNA"/>
</dbReference>
<dbReference type="PANTHER" id="PTHR47469:SF2">
    <property type="entry name" value="OS06G0597600 PROTEIN"/>
    <property type="match status" value="1"/>
</dbReference>
<feature type="domain" description="FAD-binding" evidence="1">
    <location>
        <begin position="291"/>
        <end position="350"/>
    </location>
</feature>
<dbReference type="InterPro" id="IPR036188">
    <property type="entry name" value="FAD/NAD-bd_sf"/>
</dbReference>
<gene>
    <name evidence="3" type="ORF">HUK84_00325</name>
</gene>